<protein>
    <recommendedName>
        <fullName evidence="10">Nuclear receptor domain-containing protein</fullName>
    </recommendedName>
</protein>
<dbReference type="GO" id="GO:0000122">
    <property type="term" value="P:negative regulation of transcription by RNA polymerase II"/>
    <property type="evidence" value="ECO:0007669"/>
    <property type="project" value="TreeGrafter"/>
</dbReference>
<evidence type="ECO:0000256" key="8">
    <source>
        <dbReference type="ARBA" id="ARBA00023170"/>
    </source>
</evidence>
<feature type="non-terminal residue" evidence="11">
    <location>
        <position position="145"/>
    </location>
</feature>
<feature type="non-terminal residue" evidence="11">
    <location>
        <position position="1"/>
    </location>
</feature>
<keyword evidence="5" id="KW-0805">Transcription regulation</keyword>
<dbReference type="InterPro" id="IPR050234">
    <property type="entry name" value="Nuclear_hormone_rcpt_NR1"/>
</dbReference>
<evidence type="ECO:0000313" key="11">
    <source>
        <dbReference type="EMBL" id="GMR29993.1"/>
    </source>
</evidence>
<evidence type="ECO:0000256" key="6">
    <source>
        <dbReference type="ARBA" id="ARBA00023125"/>
    </source>
</evidence>
<evidence type="ECO:0000313" key="12">
    <source>
        <dbReference type="Proteomes" id="UP001328107"/>
    </source>
</evidence>
<evidence type="ECO:0000256" key="7">
    <source>
        <dbReference type="ARBA" id="ARBA00023163"/>
    </source>
</evidence>
<evidence type="ECO:0000256" key="5">
    <source>
        <dbReference type="ARBA" id="ARBA00023015"/>
    </source>
</evidence>
<dbReference type="PROSITE" id="PS51030">
    <property type="entry name" value="NUCLEAR_REC_DBD_2"/>
    <property type="match status" value="1"/>
</dbReference>
<organism evidence="11 12">
    <name type="scientific">Pristionchus mayeri</name>
    <dbReference type="NCBI Taxonomy" id="1317129"/>
    <lineage>
        <taxon>Eukaryota</taxon>
        <taxon>Metazoa</taxon>
        <taxon>Ecdysozoa</taxon>
        <taxon>Nematoda</taxon>
        <taxon>Chromadorea</taxon>
        <taxon>Rhabditida</taxon>
        <taxon>Rhabditina</taxon>
        <taxon>Diplogasteromorpha</taxon>
        <taxon>Diplogasteroidea</taxon>
        <taxon>Neodiplogasteridae</taxon>
        <taxon>Pristionchus</taxon>
    </lineage>
</organism>
<keyword evidence="3" id="KW-0863">Zinc-finger</keyword>
<evidence type="ECO:0000256" key="4">
    <source>
        <dbReference type="ARBA" id="ARBA00022833"/>
    </source>
</evidence>
<dbReference type="PANTHER" id="PTHR24082">
    <property type="entry name" value="NUCLEAR HORMONE RECEPTOR"/>
    <property type="match status" value="1"/>
</dbReference>
<keyword evidence="7" id="KW-0804">Transcription</keyword>
<name>A0AAN4YWW5_9BILA</name>
<comment type="caution">
    <text evidence="11">The sequence shown here is derived from an EMBL/GenBank/DDBJ whole genome shotgun (WGS) entry which is preliminary data.</text>
</comment>
<evidence type="ECO:0000256" key="9">
    <source>
        <dbReference type="ARBA" id="ARBA00023242"/>
    </source>
</evidence>
<keyword evidence="9" id="KW-0539">Nucleus</keyword>
<dbReference type="PROSITE" id="PS00031">
    <property type="entry name" value="NUCLEAR_REC_DBD_1"/>
    <property type="match status" value="1"/>
</dbReference>
<keyword evidence="6" id="KW-0238">DNA-binding</keyword>
<dbReference type="GO" id="GO:0030154">
    <property type="term" value="P:cell differentiation"/>
    <property type="evidence" value="ECO:0007669"/>
    <property type="project" value="TreeGrafter"/>
</dbReference>
<dbReference type="SMART" id="SM00399">
    <property type="entry name" value="ZnF_C4"/>
    <property type="match status" value="1"/>
</dbReference>
<keyword evidence="4" id="KW-0862">Zinc</keyword>
<accession>A0AAN4YWW5</accession>
<gene>
    <name evidence="11" type="ORF">PMAYCL1PPCAC_00188</name>
</gene>
<evidence type="ECO:0000256" key="3">
    <source>
        <dbReference type="ARBA" id="ARBA00022771"/>
    </source>
</evidence>
<keyword evidence="8" id="KW-0675">Receptor</keyword>
<reference evidence="12" key="1">
    <citation type="submission" date="2022-10" db="EMBL/GenBank/DDBJ databases">
        <title>Genome assembly of Pristionchus species.</title>
        <authorList>
            <person name="Yoshida K."/>
            <person name="Sommer R.J."/>
        </authorList>
    </citation>
    <scope>NUCLEOTIDE SEQUENCE [LARGE SCALE GENOMIC DNA]</scope>
    <source>
        <strain evidence="12">RS5460</strain>
    </source>
</reference>
<evidence type="ECO:0000256" key="1">
    <source>
        <dbReference type="ARBA" id="ARBA00005993"/>
    </source>
</evidence>
<proteinExistence type="inferred from homology"/>
<evidence type="ECO:0000259" key="10">
    <source>
        <dbReference type="PROSITE" id="PS51030"/>
    </source>
</evidence>
<dbReference type="PANTHER" id="PTHR24082:SF283">
    <property type="entry name" value="NUCLEAR HORMONE RECEPTOR HR96"/>
    <property type="match status" value="1"/>
</dbReference>
<dbReference type="InterPro" id="IPR013088">
    <property type="entry name" value="Znf_NHR/GATA"/>
</dbReference>
<keyword evidence="12" id="KW-1185">Reference proteome</keyword>
<dbReference type="GO" id="GO:0000978">
    <property type="term" value="F:RNA polymerase II cis-regulatory region sequence-specific DNA binding"/>
    <property type="evidence" value="ECO:0007669"/>
    <property type="project" value="TreeGrafter"/>
</dbReference>
<dbReference type="Gene3D" id="3.30.50.10">
    <property type="entry name" value="Erythroid Transcription Factor GATA-1, subunit A"/>
    <property type="match status" value="1"/>
</dbReference>
<dbReference type="Pfam" id="PF00105">
    <property type="entry name" value="zf-C4"/>
    <property type="match status" value="1"/>
</dbReference>
<sequence length="145" mass="16763">FSHQIRTIVMYQRVLIPGGFALHQSMHLSPYGPSGYSTAFNANSNSICVRCSDSCNERRKERRPRKICRVCGDIASCNNFNVLSCPSCKEFFRRNVHKEDEMHCPFNGTCEVTLDSRRSCRSCRYMKCLNSGMNKERHGEPWRTK</sequence>
<dbReference type="GO" id="GO:0008270">
    <property type="term" value="F:zinc ion binding"/>
    <property type="evidence" value="ECO:0007669"/>
    <property type="project" value="UniProtKB-KW"/>
</dbReference>
<dbReference type="AlphaFoldDB" id="A0AAN4YWW5"/>
<dbReference type="PRINTS" id="PR00047">
    <property type="entry name" value="STROIDFINGER"/>
</dbReference>
<keyword evidence="2" id="KW-0479">Metal-binding</keyword>
<feature type="domain" description="Nuclear receptor" evidence="10">
    <location>
        <begin position="65"/>
        <end position="140"/>
    </location>
</feature>
<dbReference type="GO" id="GO:0004879">
    <property type="term" value="F:nuclear receptor activity"/>
    <property type="evidence" value="ECO:0007669"/>
    <property type="project" value="TreeGrafter"/>
</dbReference>
<dbReference type="Proteomes" id="UP001328107">
    <property type="component" value="Unassembled WGS sequence"/>
</dbReference>
<dbReference type="GO" id="GO:0045944">
    <property type="term" value="P:positive regulation of transcription by RNA polymerase II"/>
    <property type="evidence" value="ECO:0007669"/>
    <property type="project" value="TreeGrafter"/>
</dbReference>
<dbReference type="SUPFAM" id="SSF57716">
    <property type="entry name" value="Glucocorticoid receptor-like (DNA-binding domain)"/>
    <property type="match status" value="1"/>
</dbReference>
<evidence type="ECO:0000256" key="2">
    <source>
        <dbReference type="ARBA" id="ARBA00022723"/>
    </source>
</evidence>
<dbReference type="EMBL" id="BTRK01000001">
    <property type="protein sequence ID" value="GMR29993.1"/>
    <property type="molecule type" value="Genomic_DNA"/>
</dbReference>
<dbReference type="InterPro" id="IPR001628">
    <property type="entry name" value="Znf_hrmn_rcpt"/>
</dbReference>
<comment type="similarity">
    <text evidence="1">Belongs to the nuclear hormone receptor family.</text>
</comment>